<dbReference type="AlphaFoldDB" id="A0A841JZM7"/>
<dbReference type="EMBL" id="JACHEK010000010">
    <property type="protein sequence ID" value="MBB6146600.1"/>
    <property type="molecule type" value="Genomic_DNA"/>
</dbReference>
<feature type="domain" description="Radical SAM core" evidence="9">
    <location>
        <begin position="181"/>
        <end position="417"/>
    </location>
</feature>
<evidence type="ECO:0000256" key="7">
    <source>
        <dbReference type="ARBA" id="ARBA00023014"/>
    </source>
</evidence>
<sequence length="487" mass="55619">MILLYYPKLTSPKNRRFPLSIMALAAVLEGREKYEVVDGNLDPEPDKTLARLIETNHVELLGVSVMPGPQMVSAMNSCKAIRESYPDVPIVWGGYFPSTYRDATLNANYVDYAVRGQGETTLLELIEVVRGQRSPAQVAGLSYKEGRQKFHNHERAMQGPDEFPWIPYERVPVASYLRPSYFGKRTGAHQASIGCPFQCSFCAVHEAFGSLQKMESPARTAAILRHLVDNYGMDGVQFYDMNFFLSESHTRELMENLAPLGLHWWCEGRIDAISRYSDETLEWIRRAGCTMIFFGAESGSNKTLREMKKGITIEQTIEVAKRMRKLGIVPEFSFVIGNPQNPEEDTHETISFIRKLKRLNPVSEIIVQHYTPVPQRGKMYGGIDGGIVGFPSTIEEWATPRWYNFTIRVNPSMPWLQPKTKKLIDNFETVVAARWPTVQDIRASKASRVFLKTISAWRYTTGFYNNPKELTMAQKWIRLRRPKVESI</sequence>
<feature type="domain" description="B12-binding" evidence="8">
    <location>
        <begin position="1"/>
        <end position="136"/>
    </location>
</feature>
<keyword evidence="6" id="KW-0408">Iron</keyword>
<name>A0A841JZM7_9BACT</name>
<comment type="cofactor">
    <cofactor evidence="1">
        <name>[4Fe-4S] cluster</name>
        <dbReference type="ChEBI" id="CHEBI:49883"/>
    </cofactor>
</comment>
<keyword evidence="11" id="KW-1185">Reference proteome</keyword>
<dbReference type="Gene3D" id="3.80.30.20">
    <property type="entry name" value="tm_1862 like domain"/>
    <property type="match status" value="1"/>
</dbReference>
<evidence type="ECO:0000256" key="1">
    <source>
        <dbReference type="ARBA" id="ARBA00001966"/>
    </source>
</evidence>
<dbReference type="SUPFAM" id="SSF52242">
    <property type="entry name" value="Cobalamin (vitamin B12)-binding domain"/>
    <property type="match status" value="1"/>
</dbReference>
<dbReference type="OrthoDB" id="100851at2"/>
<evidence type="ECO:0000313" key="11">
    <source>
        <dbReference type="Proteomes" id="UP000538666"/>
    </source>
</evidence>
<dbReference type="CDD" id="cd01335">
    <property type="entry name" value="Radical_SAM"/>
    <property type="match status" value="1"/>
</dbReference>
<dbReference type="InterPro" id="IPR051198">
    <property type="entry name" value="BchE-like"/>
</dbReference>
<keyword evidence="3" id="KW-0808">Transferase</keyword>
<dbReference type="CDD" id="cd02068">
    <property type="entry name" value="radical_SAM_B12_BD"/>
    <property type="match status" value="1"/>
</dbReference>
<evidence type="ECO:0000259" key="8">
    <source>
        <dbReference type="PROSITE" id="PS51332"/>
    </source>
</evidence>
<dbReference type="SUPFAM" id="SSF102114">
    <property type="entry name" value="Radical SAM enzymes"/>
    <property type="match status" value="1"/>
</dbReference>
<keyword evidence="5" id="KW-0479">Metal-binding</keyword>
<reference evidence="10 11" key="1">
    <citation type="submission" date="2020-08" db="EMBL/GenBank/DDBJ databases">
        <title>Genomic Encyclopedia of Type Strains, Phase IV (KMG-IV): sequencing the most valuable type-strain genomes for metagenomic binning, comparative biology and taxonomic classification.</title>
        <authorList>
            <person name="Goeker M."/>
        </authorList>
    </citation>
    <scope>NUCLEOTIDE SEQUENCE [LARGE SCALE GENOMIC DNA]</scope>
    <source>
        <strain evidence="10 11">DSM 103733</strain>
    </source>
</reference>
<dbReference type="Pfam" id="PF04055">
    <property type="entry name" value="Radical_SAM"/>
    <property type="match status" value="1"/>
</dbReference>
<dbReference type="PROSITE" id="PS51918">
    <property type="entry name" value="RADICAL_SAM"/>
    <property type="match status" value="1"/>
</dbReference>
<gene>
    <name evidence="10" type="ORF">HNQ77_004579</name>
</gene>
<dbReference type="SFLD" id="SFLDS00029">
    <property type="entry name" value="Radical_SAM"/>
    <property type="match status" value="1"/>
</dbReference>
<dbReference type="GO" id="GO:0051539">
    <property type="term" value="F:4 iron, 4 sulfur cluster binding"/>
    <property type="evidence" value="ECO:0007669"/>
    <property type="project" value="UniProtKB-KW"/>
</dbReference>
<organism evidence="10 11">
    <name type="scientific">Silvibacterium bohemicum</name>
    <dbReference type="NCBI Taxonomy" id="1577686"/>
    <lineage>
        <taxon>Bacteria</taxon>
        <taxon>Pseudomonadati</taxon>
        <taxon>Acidobacteriota</taxon>
        <taxon>Terriglobia</taxon>
        <taxon>Terriglobales</taxon>
        <taxon>Acidobacteriaceae</taxon>
        <taxon>Silvibacterium</taxon>
    </lineage>
</organism>
<accession>A0A841JZM7</accession>
<comment type="caution">
    <text evidence="10">The sequence shown here is derived from an EMBL/GenBank/DDBJ whole genome shotgun (WGS) entry which is preliminary data.</text>
</comment>
<dbReference type="Proteomes" id="UP000538666">
    <property type="component" value="Unassembled WGS sequence"/>
</dbReference>
<evidence type="ECO:0000256" key="5">
    <source>
        <dbReference type="ARBA" id="ARBA00022723"/>
    </source>
</evidence>
<evidence type="ECO:0000259" key="9">
    <source>
        <dbReference type="PROSITE" id="PS51918"/>
    </source>
</evidence>
<dbReference type="PANTHER" id="PTHR43409:SF7">
    <property type="entry name" value="BLL1977 PROTEIN"/>
    <property type="match status" value="1"/>
</dbReference>
<dbReference type="InterPro" id="IPR023404">
    <property type="entry name" value="rSAM_horseshoe"/>
</dbReference>
<proteinExistence type="predicted"/>
<dbReference type="GO" id="GO:0003824">
    <property type="term" value="F:catalytic activity"/>
    <property type="evidence" value="ECO:0007669"/>
    <property type="project" value="InterPro"/>
</dbReference>
<dbReference type="InterPro" id="IPR034466">
    <property type="entry name" value="Methyltransferase_Class_B"/>
</dbReference>
<dbReference type="PROSITE" id="PS51332">
    <property type="entry name" value="B12_BINDING"/>
    <property type="match status" value="1"/>
</dbReference>
<dbReference type="SFLD" id="SFLDG01082">
    <property type="entry name" value="B12-binding_domain_containing"/>
    <property type="match status" value="1"/>
</dbReference>
<dbReference type="InterPro" id="IPR058240">
    <property type="entry name" value="rSAM_sf"/>
</dbReference>
<dbReference type="InterPro" id="IPR006638">
    <property type="entry name" value="Elp3/MiaA/NifB-like_rSAM"/>
</dbReference>
<dbReference type="InterPro" id="IPR006158">
    <property type="entry name" value="Cobalamin-bd"/>
</dbReference>
<evidence type="ECO:0000256" key="4">
    <source>
        <dbReference type="ARBA" id="ARBA00022691"/>
    </source>
</evidence>
<dbReference type="Gene3D" id="3.40.50.280">
    <property type="entry name" value="Cobalamin-binding domain"/>
    <property type="match status" value="1"/>
</dbReference>
<dbReference type="Pfam" id="PF02310">
    <property type="entry name" value="B12-binding"/>
    <property type="match status" value="1"/>
</dbReference>
<dbReference type="RefSeq" id="WP_050060364.1">
    <property type="nucleotide sequence ID" value="NZ_JACHEK010000010.1"/>
</dbReference>
<keyword evidence="2" id="KW-0489">Methyltransferase</keyword>
<dbReference type="SMART" id="SM00729">
    <property type="entry name" value="Elp3"/>
    <property type="match status" value="1"/>
</dbReference>
<evidence type="ECO:0000313" key="10">
    <source>
        <dbReference type="EMBL" id="MBB6146600.1"/>
    </source>
</evidence>
<dbReference type="GO" id="GO:0046872">
    <property type="term" value="F:metal ion binding"/>
    <property type="evidence" value="ECO:0007669"/>
    <property type="project" value="UniProtKB-KW"/>
</dbReference>
<evidence type="ECO:0000256" key="6">
    <source>
        <dbReference type="ARBA" id="ARBA00023004"/>
    </source>
</evidence>
<evidence type="ECO:0000256" key="2">
    <source>
        <dbReference type="ARBA" id="ARBA00022603"/>
    </source>
</evidence>
<protein>
    <submittedName>
        <fullName evidence="10">Radical SAM superfamily enzyme YgiQ (UPF0313 family)</fullName>
    </submittedName>
</protein>
<evidence type="ECO:0000256" key="3">
    <source>
        <dbReference type="ARBA" id="ARBA00022679"/>
    </source>
</evidence>
<keyword evidence="7" id="KW-0411">Iron-sulfur</keyword>
<dbReference type="GO" id="GO:0031419">
    <property type="term" value="F:cobalamin binding"/>
    <property type="evidence" value="ECO:0007669"/>
    <property type="project" value="InterPro"/>
</dbReference>
<keyword evidence="4" id="KW-0949">S-adenosyl-L-methionine</keyword>
<dbReference type="InterPro" id="IPR036724">
    <property type="entry name" value="Cobalamin-bd_sf"/>
</dbReference>
<dbReference type="InterPro" id="IPR007197">
    <property type="entry name" value="rSAM"/>
</dbReference>
<dbReference type="PANTHER" id="PTHR43409">
    <property type="entry name" value="ANAEROBIC MAGNESIUM-PROTOPORPHYRIN IX MONOMETHYL ESTER CYCLASE-RELATED"/>
    <property type="match status" value="1"/>
</dbReference>
<dbReference type="SFLD" id="SFLDG01123">
    <property type="entry name" value="methyltransferase_(Class_B)"/>
    <property type="match status" value="1"/>
</dbReference>